<reference evidence="2" key="1">
    <citation type="journal article" date="2022" name="bioRxiv">
        <title>Sequencing and chromosome-scale assembly of the giantPleurodeles waltlgenome.</title>
        <authorList>
            <person name="Brown T."/>
            <person name="Elewa A."/>
            <person name="Iarovenko S."/>
            <person name="Subramanian E."/>
            <person name="Araus A.J."/>
            <person name="Petzold A."/>
            <person name="Susuki M."/>
            <person name="Suzuki K.-i.T."/>
            <person name="Hayashi T."/>
            <person name="Toyoda A."/>
            <person name="Oliveira C."/>
            <person name="Osipova E."/>
            <person name="Leigh N.D."/>
            <person name="Simon A."/>
            <person name="Yun M.H."/>
        </authorList>
    </citation>
    <scope>NUCLEOTIDE SEQUENCE</scope>
    <source>
        <strain evidence="2">20211129_DDA</strain>
        <tissue evidence="2">Liver</tissue>
    </source>
</reference>
<sequence length="78" mass="9067">SNFFIVILIIRLSVGFSQAILCLLNYNIATFINGFYYQHVIFFKLSKAFLSFLVRFSFCPSCLHVFTVVRSTYVKLIL</sequence>
<evidence type="ECO:0008006" key="4">
    <source>
        <dbReference type="Google" id="ProtNLM"/>
    </source>
</evidence>
<comment type="caution">
    <text evidence="2">The sequence shown here is derived from an EMBL/GenBank/DDBJ whole genome shotgun (WGS) entry which is preliminary data.</text>
</comment>
<evidence type="ECO:0000256" key="1">
    <source>
        <dbReference type="SAM" id="Phobius"/>
    </source>
</evidence>
<evidence type="ECO:0000313" key="2">
    <source>
        <dbReference type="EMBL" id="KAJ1161822.1"/>
    </source>
</evidence>
<feature type="non-terminal residue" evidence="2">
    <location>
        <position position="1"/>
    </location>
</feature>
<keyword evidence="1" id="KW-0812">Transmembrane</keyword>
<dbReference type="EMBL" id="JANPWB010000008">
    <property type="protein sequence ID" value="KAJ1161822.1"/>
    <property type="molecule type" value="Genomic_DNA"/>
</dbReference>
<proteinExistence type="predicted"/>
<dbReference type="Proteomes" id="UP001066276">
    <property type="component" value="Chromosome 4_2"/>
</dbReference>
<feature type="transmembrane region" description="Helical" evidence="1">
    <location>
        <begin position="6"/>
        <end position="28"/>
    </location>
</feature>
<gene>
    <name evidence="2" type="ORF">NDU88_002303</name>
</gene>
<feature type="transmembrane region" description="Helical" evidence="1">
    <location>
        <begin position="49"/>
        <end position="69"/>
    </location>
</feature>
<protein>
    <recommendedName>
        <fullName evidence="4">Secreted protein</fullName>
    </recommendedName>
</protein>
<evidence type="ECO:0000313" key="3">
    <source>
        <dbReference type="Proteomes" id="UP001066276"/>
    </source>
</evidence>
<accession>A0AAV7SC50</accession>
<dbReference type="AlphaFoldDB" id="A0AAV7SC50"/>
<keyword evidence="1" id="KW-0472">Membrane</keyword>
<feature type="non-terminal residue" evidence="2">
    <location>
        <position position="78"/>
    </location>
</feature>
<name>A0AAV7SC50_PLEWA</name>
<keyword evidence="3" id="KW-1185">Reference proteome</keyword>
<keyword evidence="1" id="KW-1133">Transmembrane helix</keyword>
<organism evidence="2 3">
    <name type="scientific">Pleurodeles waltl</name>
    <name type="common">Iberian ribbed newt</name>
    <dbReference type="NCBI Taxonomy" id="8319"/>
    <lineage>
        <taxon>Eukaryota</taxon>
        <taxon>Metazoa</taxon>
        <taxon>Chordata</taxon>
        <taxon>Craniata</taxon>
        <taxon>Vertebrata</taxon>
        <taxon>Euteleostomi</taxon>
        <taxon>Amphibia</taxon>
        <taxon>Batrachia</taxon>
        <taxon>Caudata</taxon>
        <taxon>Salamandroidea</taxon>
        <taxon>Salamandridae</taxon>
        <taxon>Pleurodelinae</taxon>
        <taxon>Pleurodeles</taxon>
    </lineage>
</organism>